<dbReference type="Proteomes" id="UP000666240">
    <property type="component" value="Unassembled WGS sequence"/>
</dbReference>
<dbReference type="InterPro" id="IPR045851">
    <property type="entry name" value="AMP-bd_C_sf"/>
</dbReference>
<dbReference type="EC" id="6.2.1.44" evidence="4"/>
<feature type="domain" description="AMP-dependent synthetase/ligase" evidence="6">
    <location>
        <begin position="21"/>
        <end position="389"/>
    </location>
</feature>
<evidence type="ECO:0000256" key="4">
    <source>
        <dbReference type="ARBA" id="ARBA00066616"/>
    </source>
</evidence>
<reference evidence="8" key="1">
    <citation type="submission" date="2021-03" db="EMBL/GenBank/DDBJ databases">
        <title>Genome sequencing and assembly of Tianweitania sediminis.</title>
        <authorList>
            <person name="Chhetri G."/>
        </authorList>
    </citation>
    <scope>NUCLEOTIDE SEQUENCE</scope>
    <source>
        <strain evidence="8">Z8</strain>
    </source>
</reference>
<keyword evidence="2 8" id="KW-0436">Ligase</keyword>
<evidence type="ECO:0000313" key="8">
    <source>
        <dbReference type="EMBL" id="MBP0440348.1"/>
    </source>
</evidence>
<dbReference type="PROSITE" id="PS00455">
    <property type="entry name" value="AMP_BINDING"/>
    <property type="match status" value="1"/>
</dbReference>
<dbReference type="InterPro" id="IPR000873">
    <property type="entry name" value="AMP-dep_synth/lig_dom"/>
</dbReference>
<dbReference type="GO" id="GO:0006631">
    <property type="term" value="P:fatty acid metabolic process"/>
    <property type="evidence" value="ECO:0007669"/>
    <property type="project" value="TreeGrafter"/>
</dbReference>
<organism evidence="8 9">
    <name type="scientific">Tianweitania sediminis</name>
    <dbReference type="NCBI Taxonomy" id="1502156"/>
    <lineage>
        <taxon>Bacteria</taxon>
        <taxon>Pseudomonadati</taxon>
        <taxon>Pseudomonadota</taxon>
        <taxon>Alphaproteobacteria</taxon>
        <taxon>Hyphomicrobiales</taxon>
        <taxon>Phyllobacteriaceae</taxon>
        <taxon>Tianweitania</taxon>
    </lineage>
</organism>
<dbReference type="AlphaFoldDB" id="A0A8J7R0N0"/>
<proteinExistence type="inferred from homology"/>
<dbReference type="Gene3D" id="3.40.50.12780">
    <property type="entry name" value="N-terminal domain of ligase-like"/>
    <property type="match status" value="1"/>
</dbReference>
<evidence type="ECO:0000313" key="9">
    <source>
        <dbReference type="Proteomes" id="UP000666240"/>
    </source>
</evidence>
<dbReference type="EMBL" id="JAGIYY010000007">
    <property type="protein sequence ID" value="MBP0440348.1"/>
    <property type="molecule type" value="Genomic_DNA"/>
</dbReference>
<dbReference type="PANTHER" id="PTHR43201">
    <property type="entry name" value="ACYL-COA SYNTHETASE"/>
    <property type="match status" value="1"/>
</dbReference>
<evidence type="ECO:0000256" key="1">
    <source>
        <dbReference type="ARBA" id="ARBA00006432"/>
    </source>
</evidence>
<dbReference type="InterPro" id="IPR042099">
    <property type="entry name" value="ANL_N_sf"/>
</dbReference>
<dbReference type="GO" id="GO:0031956">
    <property type="term" value="F:medium-chain fatty acid-CoA ligase activity"/>
    <property type="evidence" value="ECO:0007669"/>
    <property type="project" value="TreeGrafter"/>
</dbReference>
<dbReference type="RefSeq" id="WP_209336381.1">
    <property type="nucleotide sequence ID" value="NZ_JAGIYY010000007.1"/>
</dbReference>
<dbReference type="Pfam" id="PF13193">
    <property type="entry name" value="AMP-binding_C"/>
    <property type="match status" value="1"/>
</dbReference>
<dbReference type="Gene3D" id="3.30.300.30">
    <property type="match status" value="1"/>
</dbReference>
<dbReference type="PANTHER" id="PTHR43201:SF5">
    <property type="entry name" value="MEDIUM-CHAIN ACYL-COA LIGASE ACSF2, MITOCHONDRIAL"/>
    <property type="match status" value="1"/>
</dbReference>
<protein>
    <recommendedName>
        <fullName evidence="5">3-methylmercaptopropionyl-CoA ligase</fullName>
        <ecNumber evidence="4">6.2.1.44</ecNumber>
    </recommendedName>
</protein>
<keyword evidence="9" id="KW-1185">Reference proteome</keyword>
<dbReference type="SUPFAM" id="SSF56801">
    <property type="entry name" value="Acetyl-CoA synthetase-like"/>
    <property type="match status" value="1"/>
</dbReference>
<gene>
    <name evidence="8" type="ORF">J5Y06_16980</name>
</gene>
<dbReference type="NCBIfam" id="NF004837">
    <property type="entry name" value="PRK06187.1"/>
    <property type="match status" value="1"/>
</dbReference>
<comment type="catalytic activity">
    <reaction evidence="3">
        <text>3-(methylsulfanyl)propanoate + ATP + CoA = 3-(methylsulfanyl)propanoyl-CoA + AMP + diphosphate</text>
        <dbReference type="Rhea" id="RHEA:43052"/>
        <dbReference type="ChEBI" id="CHEBI:30616"/>
        <dbReference type="ChEBI" id="CHEBI:33019"/>
        <dbReference type="ChEBI" id="CHEBI:49016"/>
        <dbReference type="ChEBI" id="CHEBI:57287"/>
        <dbReference type="ChEBI" id="CHEBI:82815"/>
        <dbReference type="ChEBI" id="CHEBI:456215"/>
        <dbReference type="EC" id="6.2.1.44"/>
    </reaction>
    <physiologicalReaction direction="left-to-right" evidence="3">
        <dbReference type="Rhea" id="RHEA:43053"/>
    </physiologicalReaction>
</comment>
<sequence length="526" mass="57922">MRHASARPLITVPQTLADMLDNNAWKYPDQTAFVWQNQQVTHAQHHVRASKLANALYRLGLKRQDRIGILSQNRQEFLEIYSACELTGFICSTVNWRLAVPEMQFIINDSAPKVFIFEASYAHAVLAMRPHLTSVQHYVCIGGKGVPGLEFALDFDELLASGDEAGAPLRPKPEDIAFLIYTSGTTGRPKGVMLTQGGQVAAAEILGSDQRNSPADRLLIMMPLFHIGAKIIQLAQHWRAGTVFLQNGFDPQKILASIEQDRITVTHMAPTMIQSLLDAPGVEEADFSSLRMVVYAAAPMPLPVLRKGLRLIGPVFQQQFGQTEGIGTTLLAHQHRLDGTERDREILTSVGQVSPRVNVRIVDDNGADLPVGEVGEILLSSPGVMKGYWNNSGATIDTLRDGWVHTGDMGRLDTEGFLYLVDRKKDMIISGGENIYSREVEEAVVTHDAVSEVAVIGKPDEKWGEAVMAVVVLKPGASASEQVLIDHCRTLIASYKKPRHVVFTDEIVKLPSGKIDKVRLRKLYGA</sequence>
<feature type="domain" description="AMP-binding enzyme C-terminal" evidence="7">
    <location>
        <begin position="439"/>
        <end position="514"/>
    </location>
</feature>
<dbReference type="Pfam" id="PF00501">
    <property type="entry name" value="AMP-binding"/>
    <property type="match status" value="1"/>
</dbReference>
<dbReference type="PRINTS" id="PR00154">
    <property type="entry name" value="AMPBINDING"/>
</dbReference>
<dbReference type="InterPro" id="IPR020845">
    <property type="entry name" value="AMP-binding_CS"/>
</dbReference>
<evidence type="ECO:0000259" key="7">
    <source>
        <dbReference type="Pfam" id="PF13193"/>
    </source>
</evidence>
<accession>A0A8J7R0N0</accession>
<dbReference type="InterPro" id="IPR020459">
    <property type="entry name" value="AMP-binding"/>
</dbReference>
<dbReference type="CDD" id="cd17631">
    <property type="entry name" value="FACL_FadD13-like"/>
    <property type="match status" value="1"/>
</dbReference>
<comment type="similarity">
    <text evidence="1">Belongs to the ATP-dependent AMP-binding enzyme family.</text>
</comment>
<comment type="caution">
    <text evidence="8">The sequence shown here is derived from an EMBL/GenBank/DDBJ whole genome shotgun (WGS) entry which is preliminary data.</text>
</comment>
<dbReference type="FunFam" id="3.30.300.30:FF:000008">
    <property type="entry name" value="2,3-dihydroxybenzoate-AMP ligase"/>
    <property type="match status" value="1"/>
</dbReference>
<evidence type="ECO:0000259" key="6">
    <source>
        <dbReference type="Pfam" id="PF00501"/>
    </source>
</evidence>
<name>A0A8J7R0N0_9HYPH</name>
<evidence type="ECO:0000256" key="5">
    <source>
        <dbReference type="ARBA" id="ARBA00067668"/>
    </source>
</evidence>
<dbReference type="InterPro" id="IPR025110">
    <property type="entry name" value="AMP-bd_C"/>
</dbReference>
<evidence type="ECO:0000256" key="3">
    <source>
        <dbReference type="ARBA" id="ARBA00051915"/>
    </source>
</evidence>
<evidence type="ECO:0000256" key="2">
    <source>
        <dbReference type="ARBA" id="ARBA00022598"/>
    </source>
</evidence>